<dbReference type="InterPro" id="IPR036812">
    <property type="entry name" value="NAD(P)_OxRdtase_dom_sf"/>
</dbReference>
<dbReference type="EMBL" id="CP062983">
    <property type="protein sequence ID" value="QPC85103.1"/>
    <property type="molecule type" value="Genomic_DNA"/>
</dbReference>
<sequence>MTRRIHKIDQPVSAIGMGCWAIGGPFWLDGKADGWGQVDDEESARAIHKALDMGVNFFDTSDAYGAGHSERVLGRVLADQREQVVIATKFGFIYDEDKKTVGGTNVTPEYARWACEQSLQRLNTDYIDLYQLHCGASPQEAEALFDALDTLVKEGKIRAYGWSTGDVASARLLAERENGVAIQHGLNVLDGTPEILDVCAAYDVMSVTNSPLANGLLSGKYGPGFVFPEDDFRGAGHVWATSFVDGRPRPELLQQLDAIREILTADGRTLVQGALAWVWARSERTIPIPGIRTEKQAAENAAAMQYGPLTATQMAEIERVLQRDKALS</sequence>
<feature type="domain" description="NADP-dependent oxidoreductase" evidence="2">
    <location>
        <begin position="15"/>
        <end position="320"/>
    </location>
</feature>
<dbReference type="InterPro" id="IPR050523">
    <property type="entry name" value="AKR_Detox_Biosynth"/>
</dbReference>
<organism evidence="3 4">
    <name type="scientific">Phototrophicus methaneseepsis</name>
    <dbReference type="NCBI Taxonomy" id="2710758"/>
    <lineage>
        <taxon>Bacteria</taxon>
        <taxon>Bacillati</taxon>
        <taxon>Chloroflexota</taxon>
        <taxon>Candidatus Thermofontia</taxon>
        <taxon>Phototrophicales</taxon>
        <taxon>Phototrophicaceae</taxon>
        <taxon>Phototrophicus</taxon>
    </lineage>
</organism>
<dbReference type="Pfam" id="PF00248">
    <property type="entry name" value="Aldo_ket_red"/>
    <property type="match status" value="1"/>
</dbReference>
<dbReference type="Gene3D" id="3.20.20.100">
    <property type="entry name" value="NADP-dependent oxidoreductase domain"/>
    <property type="match status" value="1"/>
</dbReference>
<evidence type="ECO:0000256" key="1">
    <source>
        <dbReference type="ARBA" id="ARBA00023002"/>
    </source>
</evidence>
<evidence type="ECO:0000313" key="3">
    <source>
        <dbReference type="EMBL" id="QPC85103.1"/>
    </source>
</evidence>
<dbReference type="PANTHER" id="PTHR43364">
    <property type="entry name" value="NADH-SPECIFIC METHYLGLYOXAL REDUCTASE-RELATED"/>
    <property type="match status" value="1"/>
</dbReference>
<gene>
    <name evidence="3" type="ORF">G4Y79_02680</name>
</gene>
<dbReference type="KEGG" id="pmet:G4Y79_02680"/>
<evidence type="ECO:0000313" key="4">
    <source>
        <dbReference type="Proteomes" id="UP000594468"/>
    </source>
</evidence>
<accession>A0A7S8EE72</accession>
<proteinExistence type="predicted"/>
<dbReference type="GO" id="GO:0016491">
    <property type="term" value="F:oxidoreductase activity"/>
    <property type="evidence" value="ECO:0007669"/>
    <property type="project" value="UniProtKB-KW"/>
</dbReference>
<dbReference type="Proteomes" id="UP000594468">
    <property type="component" value="Chromosome"/>
</dbReference>
<reference evidence="3 4" key="1">
    <citation type="submission" date="2020-02" db="EMBL/GenBank/DDBJ databases">
        <authorList>
            <person name="Zheng R.K."/>
            <person name="Sun C.M."/>
        </authorList>
    </citation>
    <scope>NUCLEOTIDE SEQUENCE [LARGE SCALE GENOMIC DNA]</scope>
    <source>
        <strain evidence="4">rifampicinis</strain>
    </source>
</reference>
<dbReference type="CDD" id="cd19086">
    <property type="entry name" value="AKR_AKR11C1"/>
    <property type="match status" value="1"/>
</dbReference>
<dbReference type="AlphaFoldDB" id="A0A7S8EE72"/>
<protein>
    <submittedName>
        <fullName evidence="3">Aldo/keto reductase</fullName>
    </submittedName>
</protein>
<dbReference type="SUPFAM" id="SSF51430">
    <property type="entry name" value="NAD(P)-linked oxidoreductase"/>
    <property type="match status" value="1"/>
</dbReference>
<keyword evidence="4" id="KW-1185">Reference proteome</keyword>
<keyword evidence="1" id="KW-0560">Oxidoreductase</keyword>
<name>A0A7S8EE72_9CHLR</name>
<dbReference type="PANTHER" id="PTHR43364:SF4">
    <property type="entry name" value="NAD(P)-LINKED OXIDOREDUCTASE SUPERFAMILY PROTEIN"/>
    <property type="match status" value="1"/>
</dbReference>
<dbReference type="InterPro" id="IPR023210">
    <property type="entry name" value="NADP_OxRdtase_dom"/>
</dbReference>
<evidence type="ECO:0000259" key="2">
    <source>
        <dbReference type="Pfam" id="PF00248"/>
    </source>
</evidence>